<dbReference type="EMBL" id="WJBH02000008">
    <property type="protein sequence ID" value="KAI9554076.1"/>
    <property type="molecule type" value="Genomic_DNA"/>
</dbReference>
<name>A0AAD5KJX5_9CRUS</name>
<evidence type="ECO:0000313" key="1">
    <source>
        <dbReference type="EMBL" id="KAI9554076.1"/>
    </source>
</evidence>
<comment type="caution">
    <text evidence="1">The sequence shown here is derived from an EMBL/GenBank/DDBJ whole genome shotgun (WGS) entry which is preliminary data.</text>
</comment>
<dbReference type="AlphaFoldDB" id="A0AAD5KJX5"/>
<accession>A0AAD5KJX5</accession>
<dbReference type="Proteomes" id="UP000820818">
    <property type="component" value="Linkage Group LG8"/>
</dbReference>
<reference evidence="1 2" key="1">
    <citation type="submission" date="2022-05" db="EMBL/GenBank/DDBJ databases">
        <title>A multi-omics perspective on studying reproductive biology in Daphnia sinensis.</title>
        <authorList>
            <person name="Jia J."/>
        </authorList>
    </citation>
    <scope>NUCLEOTIDE SEQUENCE [LARGE SCALE GENOMIC DNA]</scope>
    <source>
        <strain evidence="1 2">WSL</strain>
    </source>
</reference>
<keyword evidence="2" id="KW-1185">Reference proteome</keyword>
<organism evidence="1 2">
    <name type="scientific">Daphnia sinensis</name>
    <dbReference type="NCBI Taxonomy" id="1820382"/>
    <lineage>
        <taxon>Eukaryota</taxon>
        <taxon>Metazoa</taxon>
        <taxon>Ecdysozoa</taxon>
        <taxon>Arthropoda</taxon>
        <taxon>Crustacea</taxon>
        <taxon>Branchiopoda</taxon>
        <taxon>Diplostraca</taxon>
        <taxon>Cladocera</taxon>
        <taxon>Anomopoda</taxon>
        <taxon>Daphniidae</taxon>
        <taxon>Daphnia</taxon>
        <taxon>Daphnia similis group</taxon>
    </lineage>
</organism>
<proteinExistence type="predicted"/>
<gene>
    <name evidence="1" type="ORF">GHT06_019348</name>
</gene>
<sequence>MWQRSPQSSPHRRRSFRRGGVKCINCLVSPHSILDQLSNGRLLDVEMKNYRCANPDFRVPMAELQTSTDYEVTLGLCALAGVEMVELMNLTPPLQFTLHWCLKVLIKQCVTHPPHEHSVRFGQKLTQHSIVIGAVSSAVSAPAFLFHR</sequence>
<evidence type="ECO:0000313" key="2">
    <source>
        <dbReference type="Proteomes" id="UP000820818"/>
    </source>
</evidence>
<protein>
    <submittedName>
        <fullName evidence="1">Uncharacterized protein</fullName>
    </submittedName>
</protein>